<dbReference type="InterPro" id="IPR036465">
    <property type="entry name" value="vWFA_dom_sf"/>
</dbReference>
<name>A0ABX4YL67_9LEPT</name>
<evidence type="ECO:0000313" key="2">
    <source>
        <dbReference type="EMBL" id="PNV76014.1"/>
    </source>
</evidence>
<dbReference type="Gene3D" id="3.40.50.410">
    <property type="entry name" value="von Willebrand factor, type A domain"/>
    <property type="match status" value="1"/>
</dbReference>
<dbReference type="EMBL" id="MCRM02000004">
    <property type="protein sequence ID" value="PNV76014.1"/>
    <property type="molecule type" value="Genomic_DNA"/>
</dbReference>
<reference evidence="2" key="1">
    <citation type="submission" date="2018-01" db="EMBL/GenBank/DDBJ databases">
        <title>Genomic characterization of Leptospira inadai serogroup Lyme isolated from captured rat in Brazil and comparative analysis with human reference strain.</title>
        <authorList>
            <person name="Moreno L.Z."/>
            <person name="Loureiro A.P."/>
            <person name="Miraglia F."/>
            <person name="Kremer F.S."/>
            <person name="Eslabao M.R."/>
            <person name="Dellagostin O.A."/>
            <person name="Lilenbaum W."/>
            <person name="Moreno A.M."/>
        </authorList>
    </citation>
    <scope>NUCLEOTIDE SEQUENCE [LARGE SCALE GENOMIC DNA]</scope>
    <source>
        <strain evidence="2">M34/99</strain>
    </source>
</reference>
<comment type="caution">
    <text evidence="2">The sequence shown here is derived from an EMBL/GenBank/DDBJ whole genome shotgun (WGS) entry which is preliminary data.</text>
</comment>
<proteinExistence type="predicted"/>
<dbReference type="RefSeq" id="WP_010416898.1">
    <property type="nucleotide sequence ID" value="NZ_MCRM02000004.1"/>
</dbReference>
<dbReference type="Proteomes" id="UP000094669">
    <property type="component" value="Unassembled WGS sequence"/>
</dbReference>
<sequence>MLLLNNTALERRRTFGIVIVLLYLFSQGIFSKDSNQDAGSELSLPNTKTDAKLFVLDASGSMNEYLGIYQKIHLAKKHVKHFVDSLPESAEVGLIAYGNRLPGCKSSKLYQPMESGNKAQFRNKLYGLTPSGATPLAESIRVAGEYISRRKQSTELILITDGIESCYGDPEKELRILQQKGINFHLNVLGLGLKPEERNVMRSLARLGQGAYYNVEGDADFYSAMEDLLKKGTVSITKQRIEPKQNSDTGKIRILSQSRMEIENGKNRYTISFDFHNSDSSSHCVVLNLKTQESPSSKVNRSNENRVSNPESIIKIENRCFQSEKGTGQFEFDATRQEIISAELELWDMSGVPRAVGRSENIDISH</sequence>
<dbReference type="Pfam" id="PF13519">
    <property type="entry name" value="VWA_2"/>
    <property type="match status" value="1"/>
</dbReference>
<evidence type="ECO:0000313" key="3">
    <source>
        <dbReference type="Proteomes" id="UP000094669"/>
    </source>
</evidence>
<evidence type="ECO:0000259" key="1">
    <source>
        <dbReference type="PROSITE" id="PS50234"/>
    </source>
</evidence>
<dbReference type="InterPro" id="IPR002035">
    <property type="entry name" value="VWF_A"/>
</dbReference>
<accession>A0ABX4YL67</accession>
<keyword evidence="3" id="KW-1185">Reference proteome</keyword>
<protein>
    <submittedName>
        <fullName evidence="2">VWA domain-containing protein</fullName>
    </submittedName>
</protein>
<dbReference type="SUPFAM" id="SSF53300">
    <property type="entry name" value="vWA-like"/>
    <property type="match status" value="1"/>
</dbReference>
<organism evidence="2 3">
    <name type="scientific">Leptospira inadai serovar Lyme</name>
    <dbReference type="NCBI Taxonomy" id="293084"/>
    <lineage>
        <taxon>Bacteria</taxon>
        <taxon>Pseudomonadati</taxon>
        <taxon>Spirochaetota</taxon>
        <taxon>Spirochaetia</taxon>
        <taxon>Leptospirales</taxon>
        <taxon>Leptospiraceae</taxon>
        <taxon>Leptospira</taxon>
    </lineage>
</organism>
<dbReference type="SMART" id="SM00327">
    <property type="entry name" value="VWA"/>
    <property type="match status" value="1"/>
</dbReference>
<dbReference type="PROSITE" id="PS50234">
    <property type="entry name" value="VWFA"/>
    <property type="match status" value="1"/>
</dbReference>
<gene>
    <name evidence="2" type="ORF">BES34_005790</name>
</gene>
<feature type="domain" description="VWFA" evidence="1">
    <location>
        <begin position="51"/>
        <end position="232"/>
    </location>
</feature>